<dbReference type="PANTHER" id="PTHR34182">
    <property type="entry name" value="PROTEIN-EXPORT MEMBRANE PROTEIN SECG"/>
    <property type="match status" value="1"/>
</dbReference>
<dbReference type="InterPro" id="IPR004692">
    <property type="entry name" value="SecG"/>
</dbReference>
<dbReference type="KEGG" id="cpas:Clopa_3631"/>
<dbReference type="AlphaFoldDB" id="R4K763"/>
<dbReference type="PANTHER" id="PTHR34182:SF1">
    <property type="entry name" value="PROTEIN-EXPORT MEMBRANE PROTEIN SECG"/>
    <property type="match status" value="1"/>
</dbReference>
<reference evidence="11 12" key="1">
    <citation type="submission" date="2012-01" db="EMBL/GenBank/DDBJ databases">
        <title>Complete sequence of chromosome of Clostridium pasteurianum BC1.</title>
        <authorList>
            <consortium name="US DOE Joint Genome Institute"/>
            <person name="Lucas S."/>
            <person name="Han J."/>
            <person name="Lapidus A."/>
            <person name="Cheng J.-F."/>
            <person name="Goodwin L."/>
            <person name="Pitluck S."/>
            <person name="Peters L."/>
            <person name="Mikhailova N."/>
            <person name="Teshima H."/>
            <person name="Detter J.C."/>
            <person name="Han C."/>
            <person name="Tapia R."/>
            <person name="Land M."/>
            <person name="Hauser L."/>
            <person name="Kyrpides N."/>
            <person name="Ivanova N."/>
            <person name="Pagani I."/>
            <person name="Dunn J."/>
            <person name="Taghavi S."/>
            <person name="Francis A."/>
            <person name="van der Lelie D."/>
            <person name="Woyke T."/>
        </authorList>
    </citation>
    <scope>NUCLEOTIDE SEQUENCE [LARGE SCALE GENOMIC DNA]</scope>
    <source>
        <strain evidence="11 12">BC1</strain>
    </source>
</reference>
<evidence type="ECO:0000256" key="5">
    <source>
        <dbReference type="ARBA" id="ARBA00022692"/>
    </source>
</evidence>
<keyword evidence="4 10" id="KW-1003">Cell membrane</keyword>
<evidence type="ECO:0000256" key="8">
    <source>
        <dbReference type="ARBA" id="ARBA00023010"/>
    </source>
</evidence>
<evidence type="ECO:0000313" key="11">
    <source>
        <dbReference type="EMBL" id="AGK98413.1"/>
    </source>
</evidence>
<gene>
    <name evidence="11" type="ORF">Clopa_3631</name>
</gene>
<evidence type="ECO:0000256" key="2">
    <source>
        <dbReference type="ARBA" id="ARBA00008445"/>
    </source>
</evidence>
<feature type="transmembrane region" description="Helical" evidence="10">
    <location>
        <begin position="6"/>
        <end position="22"/>
    </location>
</feature>
<evidence type="ECO:0000256" key="1">
    <source>
        <dbReference type="ARBA" id="ARBA00004651"/>
    </source>
</evidence>
<dbReference type="eggNOG" id="COG1314">
    <property type="taxonomic scope" value="Bacteria"/>
</dbReference>
<protein>
    <recommendedName>
        <fullName evidence="10">Protein-export membrane protein SecG</fullName>
    </recommendedName>
</protein>
<keyword evidence="6 10" id="KW-0653">Protein transport</keyword>
<keyword evidence="12" id="KW-1185">Reference proteome</keyword>
<dbReference type="EMBL" id="CP003261">
    <property type="protein sequence ID" value="AGK98413.1"/>
    <property type="molecule type" value="Genomic_DNA"/>
</dbReference>
<feature type="transmembrane region" description="Helical" evidence="10">
    <location>
        <begin position="53"/>
        <end position="71"/>
    </location>
</feature>
<keyword evidence="8 10" id="KW-0811">Translocation</keyword>
<dbReference type="PATRIC" id="fig|86416.3.peg.3629"/>
<evidence type="ECO:0000256" key="3">
    <source>
        <dbReference type="ARBA" id="ARBA00022448"/>
    </source>
</evidence>
<dbReference type="OrthoDB" id="1708246at2"/>
<organism evidence="11 12">
    <name type="scientific">Clostridium pasteurianum BC1</name>
    <dbReference type="NCBI Taxonomy" id="86416"/>
    <lineage>
        <taxon>Bacteria</taxon>
        <taxon>Bacillati</taxon>
        <taxon>Bacillota</taxon>
        <taxon>Clostridia</taxon>
        <taxon>Eubacteriales</taxon>
        <taxon>Clostridiaceae</taxon>
        <taxon>Clostridium</taxon>
    </lineage>
</organism>
<dbReference type="GO" id="GO:0009306">
    <property type="term" value="P:protein secretion"/>
    <property type="evidence" value="ECO:0007669"/>
    <property type="project" value="UniProtKB-UniRule"/>
</dbReference>
<evidence type="ECO:0000256" key="9">
    <source>
        <dbReference type="ARBA" id="ARBA00023136"/>
    </source>
</evidence>
<dbReference type="GO" id="GO:0015450">
    <property type="term" value="F:protein-transporting ATPase activity"/>
    <property type="evidence" value="ECO:0007669"/>
    <property type="project" value="UniProtKB-UniRule"/>
</dbReference>
<dbReference type="GO" id="GO:0065002">
    <property type="term" value="P:intracellular protein transmembrane transport"/>
    <property type="evidence" value="ECO:0007669"/>
    <property type="project" value="TreeGrafter"/>
</dbReference>
<evidence type="ECO:0000256" key="6">
    <source>
        <dbReference type="ARBA" id="ARBA00022927"/>
    </source>
</evidence>
<dbReference type="Proteomes" id="UP000013523">
    <property type="component" value="Chromosome"/>
</dbReference>
<keyword evidence="5 10" id="KW-0812">Transmembrane</keyword>
<keyword evidence="3 10" id="KW-0813">Transport</keyword>
<accession>R4K763</accession>
<proteinExistence type="inferred from homology"/>
<keyword evidence="7 10" id="KW-1133">Transmembrane helix</keyword>
<keyword evidence="9 10" id="KW-0472">Membrane</keyword>
<comment type="subcellular location">
    <subcellularLocation>
        <location evidence="1 10">Cell membrane</location>
        <topology evidence="1 10">Multi-pass membrane protein</topology>
    </subcellularLocation>
</comment>
<evidence type="ECO:0000256" key="10">
    <source>
        <dbReference type="RuleBase" id="RU365087"/>
    </source>
</evidence>
<dbReference type="RefSeq" id="WP_015616696.1">
    <property type="nucleotide sequence ID" value="NC_021182.1"/>
</dbReference>
<dbReference type="GO" id="GO:0043952">
    <property type="term" value="P:protein transport by the Sec complex"/>
    <property type="evidence" value="ECO:0007669"/>
    <property type="project" value="TreeGrafter"/>
</dbReference>
<evidence type="ECO:0000313" key="12">
    <source>
        <dbReference type="Proteomes" id="UP000013523"/>
    </source>
</evidence>
<dbReference type="NCBIfam" id="TIGR00810">
    <property type="entry name" value="secG"/>
    <property type="match status" value="1"/>
</dbReference>
<evidence type="ECO:0000256" key="7">
    <source>
        <dbReference type="ARBA" id="ARBA00022989"/>
    </source>
</evidence>
<dbReference type="HOGENOM" id="CLU_094156_6_0_9"/>
<sequence length="80" mass="8959">MHNLLIIIQVIAAIVVIVSILMQPSKMDGFTNFVSGTTDTFFSRNKSKTRESMLARVTIVFSVIFALSVIAQNLPRFIQK</sequence>
<dbReference type="STRING" id="86416.Clopa_3631"/>
<name>R4K763_CLOPA</name>
<dbReference type="GO" id="GO:0005886">
    <property type="term" value="C:plasma membrane"/>
    <property type="evidence" value="ECO:0007669"/>
    <property type="project" value="UniProtKB-SubCell"/>
</dbReference>
<comment type="similarity">
    <text evidence="2 10">Belongs to the SecG family.</text>
</comment>
<dbReference type="Pfam" id="PF03840">
    <property type="entry name" value="SecG"/>
    <property type="match status" value="1"/>
</dbReference>
<comment type="function">
    <text evidence="10">Involved in protein export. Participates in an early event of protein translocation.</text>
</comment>
<evidence type="ECO:0000256" key="4">
    <source>
        <dbReference type="ARBA" id="ARBA00022475"/>
    </source>
</evidence>